<evidence type="ECO:0000256" key="2">
    <source>
        <dbReference type="ARBA" id="ARBA00022723"/>
    </source>
</evidence>
<keyword evidence="6" id="KW-1185">Reference proteome</keyword>
<comment type="cofactor">
    <cofactor evidence="1">
        <name>a divalent metal cation</name>
        <dbReference type="ChEBI" id="CHEBI:60240"/>
    </cofactor>
</comment>
<evidence type="ECO:0000313" key="6">
    <source>
        <dbReference type="Proteomes" id="UP001596074"/>
    </source>
</evidence>
<evidence type="ECO:0000256" key="3">
    <source>
        <dbReference type="SAM" id="MobiDB-lite"/>
    </source>
</evidence>
<feature type="domain" description="DDE Tnp4" evidence="4">
    <location>
        <begin position="9"/>
        <end position="108"/>
    </location>
</feature>
<evidence type="ECO:0000259" key="4">
    <source>
        <dbReference type="Pfam" id="PF13359"/>
    </source>
</evidence>
<dbReference type="EMBL" id="JBHSON010000004">
    <property type="protein sequence ID" value="MFC5744741.1"/>
    <property type="molecule type" value="Genomic_DNA"/>
</dbReference>
<name>A0ABW0ZRR8_9ACTN</name>
<keyword evidence="2" id="KW-0479">Metal-binding</keyword>
<reference evidence="6" key="1">
    <citation type="journal article" date="2019" name="Int. J. Syst. Evol. Microbiol.">
        <title>The Global Catalogue of Microorganisms (GCM) 10K type strain sequencing project: providing services to taxonomists for standard genome sequencing and annotation.</title>
        <authorList>
            <consortium name="The Broad Institute Genomics Platform"/>
            <consortium name="The Broad Institute Genome Sequencing Center for Infectious Disease"/>
            <person name="Wu L."/>
            <person name="Ma J."/>
        </authorList>
    </citation>
    <scope>NUCLEOTIDE SEQUENCE [LARGE SCALE GENOMIC DNA]</scope>
    <source>
        <strain evidence="6">KCTC 42087</strain>
    </source>
</reference>
<feature type="region of interest" description="Disordered" evidence="3">
    <location>
        <begin position="115"/>
        <end position="170"/>
    </location>
</feature>
<comment type="caution">
    <text evidence="5">The sequence shown here is derived from an EMBL/GenBank/DDBJ whole genome shotgun (WGS) entry which is preliminary data.</text>
</comment>
<dbReference type="RefSeq" id="WP_378280173.1">
    <property type="nucleotide sequence ID" value="NZ_JBHSON010000004.1"/>
</dbReference>
<dbReference type="Proteomes" id="UP001596074">
    <property type="component" value="Unassembled WGS sequence"/>
</dbReference>
<dbReference type="InterPro" id="IPR027806">
    <property type="entry name" value="HARBI1_dom"/>
</dbReference>
<accession>A0ABW0ZRR8</accession>
<sequence>MYKPTAADTGDLTAARSHGIIDALTQRAIACYADKGYLGAGSAIGTPYHRHKHRKFGRRKKLFNRHHAKTRSVGEQGAAALKRRHILRHTRCSPARLTTIVQAILTLHHHASRGWKQFHGHHPSPPGRSGHARHRVGRASQRRVPHRNRHRQRVRVRARPPPDRGLHARGDRFAPAISNLSVWEPPRVIRAYIHGELNEVAGEATITSQTPAEFITAFPVDLVRKTPLDPERDEPAPPALTDQ</sequence>
<gene>
    <name evidence="5" type="ORF">ACFPZN_03835</name>
</gene>
<organism evidence="5 6">
    <name type="scientific">Actinomadura rugatobispora</name>
    <dbReference type="NCBI Taxonomy" id="1994"/>
    <lineage>
        <taxon>Bacteria</taxon>
        <taxon>Bacillati</taxon>
        <taxon>Actinomycetota</taxon>
        <taxon>Actinomycetes</taxon>
        <taxon>Streptosporangiales</taxon>
        <taxon>Thermomonosporaceae</taxon>
        <taxon>Actinomadura</taxon>
    </lineage>
</organism>
<dbReference type="Pfam" id="PF13359">
    <property type="entry name" value="DDE_Tnp_4"/>
    <property type="match status" value="1"/>
</dbReference>
<feature type="compositionally biased region" description="Basic residues" evidence="3">
    <location>
        <begin position="130"/>
        <end position="158"/>
    </location>
</feature>
<protein>
    <submittedName>
        <fullName evidence="5">Transposase family protein</fullName>
    </submittedName>
</protein>
<evidence type="ECO:0000313" key="5">
    <source>
        <dbReference type="EMBL" id="MFC5744741.1"/>
    </source>
</evidence>
<feature type="compositionally biased region" description="Basic and acidic residues" evidence="3">
    <location>
        <begin position="160"/>
        <end position="170"/>
    </location>
</feature>
<proteinExistence type="predicted"/>
<evidence type="ECO:0000256" key="1">
    <source>
        <dbReference type="ARBA" id="ARBA00001968"/>
    </source>
</evidence>